<evidence type="ECO:0000313" key="3">
    <source>
        <dbReference type="Proteomes" id="UP001166191"/>
    </source>
</evidence>
<accession>A0ABS6AM52</accession>
<feature type="domain" description="TraD/TraG TraM recognition site" evidence="1">
    <location>
        <begin position="43"/>
        <end position="121"/>
    </location>
</feature>
<dbReference type="EMBL" id="JAHKNG010000037">
    <property type="protein sequence ID" value="MBU3031670.1"/>
    <property type="molecule type" value="Genomic_DNA"/>
</dbReference>
<dbReference type="InterPro" id="IPR051162">
    <property type="entry name" value="T4SS_component"/>
</dbReference>
<dbReference type="RefSeq" id="WP_216034304.1">
    <property type="nucleotide sequence ID" value="NZ_JAHKNG010000037.1"/>
</dbReference>
<dbReference type="Proteomes" id="UP001166191">
    <property type="component" value="Unassembled WGS sequence"/>
</dbReference>
<gene>
    <name evidence="2" type="ORF">KNW02_16290</name>
</gene>
<keyword evidence="3" id="KW-1185">Reference proteome</keyword>
<evidence type="ECO:0000259" key="1">
    <source>
        <dbReference type="Pfam" id="PF12696"/>
    </source>
</evidence>
<proteinExistence type="predicted"/>
<organism evidence="2 3">
    <name type="scientific">Paracoccus marinaquae</name>
    <dbReference type="NCBI Taxonomy" id="2841926"/>
    <lineage>
        <taxon>Bacteria</taxon>
        <taxon>Pseudomonadati</taxon>
        <taxon>Pseudomonadota</taxon>
        <taxon>Alphaproteobacteria</taxon>
        <taxon>Rhodobacterales</taxon>
        <taxon>Paracoccaceae</taxon>
        <taxon>Paracoccus</taxon>
    </lineage>
</organism>
<dbReference type="PANTHER" id="PTHR30121:SF6">
    <property type="entry name" value="SLR6007 PROTEIN"/>
    <property type="match status" value="1"/>
</dbReference>
<dbReference type="InterPro" id="IPR032689">
    <property type="entry name" value="TraG-D_C"/>
</dbReference>
<dbReference type="CDD" id="cd01127">
    <property type="entry name" value="TrwB_TraG_TraD_VirD4"/>
    <property type="match status" value="1"/>
</dbReference>
<dbReference type="Pfam" id="PF12696">
    <property type="entry name" value="TraG-D_C"/>
    <property type="match status" value="1"/>
</dbReference>
<reference evidence="2" key="1">
    <citation type="submission" date="2021-06" db="EMBL/GenBank/DDBJ databases">
        <title>Paracoccus bacterium XHP0099 sp. nov., isolated from the surface waters of the Yellow Sea.</title>
        <authorList>
            <person name="Xue H."/>
            <person name="Zhang D."/>
        </authorList>
    </citation>
    <scope>NUCLEOTIDE SEQUENCE</scope>
    <source>
        <strain evidence="2">XHP0099</strain>
    </source>
</reference>
<comment type="caution">
    <text evidence="2">The sequence shown here is derived from an EMBL/GenBank/DDBJ whole genome shotgun (WGS) entry which is preliminary data.</text>
</comment>
<protein>
    <submittedName>
        <fullName evidence="2">Type IV secretory system conjugative DNA transfer family protein</fullName>
    </submittedName>
</protein>
<evidence type="ECO:0000313" key="2">
    <source>
        <dbReference type="EMBL" id="MBU3031670.1"/>
    </source>
</evidence>
<name>A0ABS6AM52_9RHOB</name>
<dbReference type="PANTHER" id="PTHR30121">
    <property type="entry name" value="UNCHARACTERIZED PROTEIN YJGR-RELATED"/>
    <property type="match status" value="1"/>
</dbReference>
<sequence>MSRRHGYGRVGADTANVLGGLFITSIANAAYSRQAMPATDRRPFALYIDEFQSFTSRSLADMLPSLRKYGVGLTLATQSTAGTDTAITDAILANTGTIIAFRVGPKDAEVLTRVFGERDLEGWELQRLPRGRGMVKLGTAEAFTVQMPHTQS</sequence>